<dbReference type="Proteomes" id="UP001497700">
    <property type="component" value="Unassembled WGS sequence"/>
</dbReference>
<comment type="caution">
    <text evidence="1">The sequence shown here is derived from an EMBL/GenBank/DDBJ whole genome shotgun (WGS) entry which is preliminary data.</text>
</comment>
<evidence type="ECO:0000313" key="2">
    <source>
        <dbReference type="Proteomes" id="UP001497700"/>
    </source>
</evidence>
<accession>A0ACB9YNE6</accession>
<sequence length="486" mass="53315">MPSAETNGANGSSNGHLPAVQFFNVIDGKLRASEEHHQVVDPRTEEPLWDAPVATSQDLDDAVEAANRAFKTWRNSTTAERQKAVHDVANCILENVDILTEVQMRETGKSRPMSKFDVERSAWHFEYYRTVALEDELQYEDDTVRIIATHAPIGVLGAISPWNFPLILSTVKVVSALATGNCVIIKPSPFTPYSLLKFCELAQSVLPPGVFQALNGGADLGERMTLHPAIHHISFTGTIAVGQRILRNCAGTLKKVILELAGNNACIVCDDADLDAVVPQVAIGALFHAGQVCVASKRVYVHESLYDRFLGRLVEESKKFAVDDDQSVTFGPLSNRVNYERALGIIEDCKKNGYKIVTGGDVRPKGKGFWIPPTIVAKPPDDALLVREEQFAPIVPVMSWTDEDDVVARANLDNAGLGASVYTPDLDRAQRIARRLESGTVWINQFERPHHAGFFGGWKLSGFGGELGKQGLLHYCHTQSLQIAKP</sequence>
<evidence type="ECO:0000313" key="1">
    <source>
        <dbReference type="EMBL" id="KAI4860636.1"/>
    </source>
</evidence>
<reference evidence="1 2" key="1">
    <citation type="journal article" date="2022" name="New Phytol.">
        <title>Ecological generalism drives hyperdiversity of secondary metabolite gene clusters in xylarialean endophytes.</title>
        <authorList>
            <person name="Franco M.E.E."/>
            <person name="Wisecaver J.H."/>
            <person name="Arnold A.E."/>
            <person name="Ju Y.M."/>
            <person name="Slot J.C."/>
            <person name="Ahrendt S."/>
            <person name="Moore L.P."/>
            <person name="Eastman K.E."/>
            <person name="Scott K."/>
            <person name="Konkel Z."/>
            <person name="Mondo S.J."/>
            <person name="Kuo A."/>
            <person name="Hayes R.D."/>
            <person name="Haridas S."/>
            <person name="Andreopoulos B."/>
            <person name="Riley R."/>
            <person name="LaButti K."/>
            <person name="Pangilinan J."/>
            <person name="Lipzen A."/>
            <person name="Amirebrahimi M."/>
            <person name="Yan J."/>
            <person name="Adam C."/>
            <person name="Keymanesh K."/>
            <person name="Ng V."/>
            <person name="Louie K."/>
            <person name="Northen T."/>
            <person name="Drula E."/>
            <person name="Henrissat B."/>
            <person name="Hsieh H.M."/>
            <person name="Youens-Clark K."/>
            <person name="Lutzoni F."/>
            <person name="Miadlikowska J."/>
            <person name="Eastwood D.C."/>
            <person name="Hamelin R.C."/>
            <person name="Grigoriev I.V."/>
            <person name="U'Ren J.M."/>
        </authorList>
    </citation>
    <scope>NUCLEOTIDE SEQUENCE [LARGE SCALE GENOMIC DNA]</scope>
    <source>
        <strain evidence="1 2">CBS 119005</strain>
    </source>
</reference>
<name>A0ACB9YNE6_9PEZI</name>
<dbReference type="EMBL" id="MU393579">
    <property type="protein sequence ID" value="KAI4860636.1"/>
    <property type="molecule type" value="Genomic_DNA"/>
</dbReference>
<gene>
    <name evidence="1" type="ORF">F4820DRAFT_452731</name>
</gene>
<organism evidence="1 2">
    <name type="scientific">Hypoxylon rubiginosum</name>
    <dbReference type="NCBI Taxonomy" id="110542"/>
    <lineage>
        <taxon>Eukaryota</taxon>
        <taxon>Fungi</taxon>
        <taxon>Dikarya</taxon>
        <taxon>Ascomycota</taxon>
        <taxon>Pezizomycotina</taxon>
        <taxon>Sordariomycetes</taxon>
        <taxon>Xylariomycetidae</taxon>
        <taxon>Xylariales</taxon>
        <taxon>Hypoxylaceae</taxon>
        <taxon>Hypoxylon</taxon>
    </lineage>
</organism>
<protein>
    <submittedName>
        <fullName evidence="1">Aldehyde dehydrogenase</fullName>
    </submittedName>
</protein>
<keyword evidence="2" id="KW-1185">Reference proteome</keyword>
<proteinExistence type="predicted"/>